<dbReference type="AlphaFoldDB" id="A0A0N0ZVH0"/>
<protein>
    <recommendedName>
        <fullName evidence="3">Bacteriocin</fullName>
    </recommendedName>
</protein>
<evidence type="ECO:0000313" key="1">
    <source>
        <dbReference type="EMBL" id="KPE50017.1"/>
    </source>
</evidence>
<evidence type="ECO:0000313" key="2">
    <source>
        <dbReference type="Proteomes" id="UP000037953"/>
    </source>
</evidence>
<evidence type="ECO:0008006" key="3">
    <source>
        <dbReference type="Google" id="ProtNLM"/>
    </source>
</evidence>
<organism evidence="1 2">
    <name type="scientific">Chryseobacterium indologenes</name>
    <name type="common">Flavobacterium indologenes</name>
    <dbReference type="NCBI Taxonomy" id="253"/>
    <lineage>
        <taxon>Bacteria</taxon>
        <taxon>Pseudomonadati</taxon>
        <taxon>Bacteroidota</taxon>
        <taxon>Flavobacteriia</taxon>
        <taxon>Flavobacteriales</taxon>
        <taxon>Weeksellaceae</taxon>
        <taxon>Chryseobacterium group</taxon>
        <taxon>Chryseobacterium</taxon>
    </lineage>
</organism>
<dbReference type="EMBL" id="LJOD01000012">
    <property type="protein sequence ID" value="KPE50017.1"/>
    <property type="molecule type" value="Genomic_DNA"/>
</dbReference>
<gene>
    <name evidence="1" type="ORF">AOB46_16265</name>
</gene>
<name>A0A0N0ZVH0_CHRID</name>
<dbReference type="NCBIfam" id="NF047798">
    <property type="entry name" value="leader_Chryseo"/>
    <property type="match status" value="1"/>
</dbReference>
<comment type="caution">
    <text evidence="1">The sequence shown here is derived from an EMBL/GenBank/DDBJ whole genome shotgun (WGS) entry which is preliminary data.</text>
</comment>
<dbReference type="OrthoDB" id="1263700at2"/>
<proteinExistence type="predicted"/>
<dbReference type="RefSeq" id="WP_062701294.1">
    <property type="nucleotide sequence ID" value="NZ_LJOD01000012.1"/>
</dbReference>
<dbReference type="InterPro" id="IPR058074">
    <property type="entry name" value="Bacteriocin-like"/>
</dbReference>
<reference evidence="2" key="2">
    <citation type="submission" date="2015-09" db="EMBL/GenBank/DDBJ databases">
        <title>Draft genome sequence of a multidrug-resistant Chryseobacterium indologenes isolate from Malaysia.</title>
        <authorList>
            <person name="Yu C.Y."/>
            <person name="Ang G.Y."/>
            <person name="Chan K.-G."/>
        </authorList>
    </citation>
    <scope>NUCLEOTIDE SEQUENCE [LARGE SCALE GENOMIC DNA]</scope>
    <source>
        <strain evidence="2">CI_885</strain>
    </source>
</reference>
<reference evidence="1 2" key="1">
    <citation type="journal article" date="2015" name="Genom Data">
        <title>Draft genome sequence of a multidrug-resistant Chryseobacterium indologenes isolate from Malaysia.</title>
        <authorList>
            <person name="Yu C.Y."/>
            <person name="Ang G.Y."/>
            <person name="Cheng H.J."/>
            <person name="Cheong Y.M."/>
            <person name="Yin W.F."/>
            <person name="Chan K.G."/>
        </authorList>
    </citation>
    <scope>NUCLEOTIDE SEQUENCE [LARGE SCALE GENOMIC DNA]</scope>
    <source>
        <strain evidence="1 2">CI_885</strain>
    </source>
</reference>
<sequence length="61" mass="7008">MKNSKKITREQLKEIQGGGLPGMRRCLDPETCQYRLGFIGGDLETPCNLLYPICAPRDYYR</sequence>
<dbReference type="PATRIC" id="fig|253.9.peg.1192"/>
<dbReference type="Proteomes" id="UP000037953">
    <property type="component" value="Unassembled WGS sequence"/>
</dbReference>
<accession>A0A0N0ZVH0</accession>